<name>A0ABP0RQ09_9DINO</name>
<organism evidence="1 2">
    <name type="scientific">Durusdinium trenchii</name>
    <dbReference type="NCBI Taxonomy" id="1381693"/>
    <lineage>
        <taxon>Eukaryota</taxon>
        <taxon>Sar</taxon>
        <taxon>Alveolata</taxon>
        <taxon>Dinophyceae</taxon>
        <taxon>Suessiales</taxon>
        <taxon>Symbiodiniaceae</taxon>
        <taxon>Durusdinium</taxon>
    </lineage>
</organism>
<gene>
    <name evidence="1" type="ORF">SCF082_LOCUS48013</name>
</gene>
<reference evidence="1 2" key="1">
    <citation type="submission" date="2024-02" db="EMBL/GenBank/DDBJ databases">
        <authorList>
            <person name="Chen Y."/>
            <person name="Shah S."/>
            <person name="Dougan E. K."/>
            <person name="Thang M."/>
            <person name="Chan C."/>
        </authorList>
    </citation>
    <scope>NUCLEOTIDE SEQUENCE [LARGE SCALE GENOMIC DNA]</scope>
</reference>
<dbReference type="Proteomes" id="UP001642464">
    <property type="component" value="Unassembled WGS sequence"/>
</dbReference>
<dbReference type="EMBL" id="CAXAMM010042051">
    <property type="protein sequence ID" value="CAK9102721.1"/>
    <property type="molecule type" value="Genomic_DNA"/>
</dbReference>
<dbReference type="InterPro" id="IPR011992">
    <property type="entry name" value="EF-hand-dom_pair"/>
</dbReference>
<dbReference type="SUPFAM" id="SSF47473">
    <property type="entry name" value="EF-hand"/>
    <property type="match status" value="1"/>
</dbReference>
<sequence>MELAFVAPRLVSAPVGTVPSLPWRRVTKADSQIELGSATLATAATACALSAKANRRWLRKSRRHSVRVRRCAVEELRKMVHLGGTPAEKALAVNLDDKFYGSFAEIGAGQEVSRTFLQAGAAAGTVARSISAYDMKMSDVNYGQAKRYVTRERLEQMLNTEYDLVEKTLRKQRGDDACFFAFATTVAAKAYNSDRECEGWVGLTYQSKPGEERSTVILHIRMSQPTAQLQGEAIGVLGTNLIYLCKGLSDPYLITSFLLDGMALSDEPGGGGRIEVDYVDFKGPPFQSVDPRLLAFRLIQLRIANGVILQPDSNGNYKMAVPNNFLYKCPVIVERSRFKPVTFMHTEVLEATERKLRSEGGEDKPPLSVMNLQIDDLTVPVSWQETKVRLDRMKEIYAADTYRDGKLSMEEFTALVDGSLSQEETRSIFNELSMGGDSISVDALMNITNGDDSVLASDFIDRMELLQELNYPILLSNIKRTHQLVRYISRYTNRQIIIALGGGGFSLQRALFDPKSYTNEEGGMLRAFGNLFESRSTRIFTYPSIDEVGNVMPCSLPEGNEQQLYTYLESIGSILPLGNAFVGAEARDPKTNQRFRFGSDAVMKLIEEGSPDWEKYVPKEVVEKCKSHKWFSRLQSGIQISPRTYEFLNNLKS</sequence>
<evidence type="ECO:0000313" key="1">
    <source>
        <dbReference type="EMBL" id="CAK9102721.1"/>
    </source>
</evidence>
<protein>
    <submittedName>
        <fullName evidence="1">Ankyrin repeat domain-containing protein 17</fullName>
    </submittedName>
</protein>
<accession>A0ABP0RQ09</accession>
<keyword evidence="2" id="KW-1185">Reference proteome</keyword>
<comment type="caution">
    <text evidence="1">The sequence shown here is derived from an EMBL/GenBank/DDBJ whole genome shotgun (WGS) entry which is preliminary data.</text>
</comment>
<proteinExistence type="predicted"/>
<evidence type="ECO:0000313" key="2">
    <source>
        <dbReference type="Proteomes" id="UP001642464"/>
    </source>
</evidence>